<feature type="domain" description="Predicted membrane protein YciQ-like C-terminal" evidence="3">
    <location>
        <begin position="285"/>
        <end position="532"/>
    </location>
</feature>
<evidence type="ECO:0000313" key="4">
    <source>
        <dbReference type="EMBL" id="KRM60907.1"/>
    </source>
</evidence>
<proteinExistence type="predicted"/>
<feature type="domain" description="DUF2207" evidence="2">
    <location>
        <begin position="20"/>
        <end position="205"/>
    </location>
</feature>
<dbReference type="InterPro" id="IPR018702">
    <property type="entry name" value="DUF2207"/>
</dbReference>
<protein>
    <submittedName>
        <fullName evidence="4">Integral membrane protein</fullName>
    </submittedName>
</protein>
<dbReference type="Pfam" id="PF09972">
    <property type="entry name" value="DUF2207"/>
    <property type="match status" value="1"/>
</dbReference>
<dbReference type="PATRIC" id="fig|1423813.3.peg.405"/>
<feature type="transmembrane region" description="Helical" evidence="1">
    <location>
        <begin position="450"/>
        <end position="469"/>
    </location>
</feature>
<keyword evidence="1" id="KW-0472">Membrane</keyword>
<organism evidence="4 5">
    <name type="scientific">Paucilactobacillus vaccinostercus DSM 20634</name>
    <dbReference type="NCBI Taxonomy" id="1423813"/>
    <lineage>
        <taxon>Bacteria</taxon>
        <taxon>Bacillati</taxon>
        <taxon>Bacillota</taxon>
        <taxon>Bacilli</taxon>
        <taxon>Lactobacillales</taxon>
        <taxon>Lactobacillaceae</taxon>
        <taxon>Paucilactobacillus</taxon>
    </lineage>
</organism>
<accession>A0A0R2AA47</accession>
<sequence length="607" mass="67523">MTLVLGLVMTTRAAQARDYTIDKYRVNVQVQPNGDATVEQRITYDFDGTFHGVYYNQDVNGIQGFADPTVSVVKNGQQTQLTQSTSQQANTFLTTKKDDNYKMKVFYPASDETVTFIYRYRLLGVITNYQDTAEMNWKIIGQAWDEPLHNVAIKVQLPAQKIAQLQAWTHGPTSGQTTVSKTRGTVVMKVKQVPANVAVESHVLFPTTVTPTNSRVKQSDRLQAAQQQEAKLAKQANQQRLIWRIVLLALFGALLLVGVGHLWIQYRWFSKHRAGHVTEIPLVHRWDIPEVPAAAAQSILTRDKPDNKAFSAWLMELAAQGELTITPEAGVFKTYRLTQTAKMTDAHRHDQLIQFIFERIGRLDQETQQPTVTLMEIKQYQARDDDDDDQLLSTHFSDWQDDQFETVEALNYFDQLSPKIKAHAWGLIVTNTILAVGMFVISPFLPGNGLTWLGFALSLALLVVSVVMGGQRLRHLPHYTEAGNQVAMSIKGFRLMLKDMGHFERSQVGDLILWEQILPYAVAFGLAKQVVKGLKANFTDEELAVGLPLVYPLFFYGDFGNQTFATQFHSDFGSVVNSEMSSIDGGSGGFSAGSSGGFGGGSGGGAF</sequence>
<feature type="transmembrane region" description="Helical" evidence="1">
    <location>
        <begin position="424"/>
        <end position="444"/>
    </location>
</feature>
<keyword evidence="1" id="KW-0812">Transmembrane</keyword>
<evidence type="ECO:0000259" key="3">
    <source>
        <dbReference type="Pfam" id="PF20990"/>
    </source>
</evidence>
<gene>
    <name evidence="4" type="ORF">FC26_GL000396</name>
</gene>
<reference evidence="4 5" key="1">
    <citation type="journal article" date="2015" name="Genome Announc.">
        <title>Expanding the biotechnology potential of lactobacilli through comparative genomics of 213 strains and associated genera.</title>
        <authorList>
            <person name="Sun Z."/>
            <person name="Harris H.M."/>
            <person name="McCann A."/>
            <person name="Guo C."/>
            <person name="Argimon S."/>
            <person name="Zhang W."/>
            <person name="Yang X."/>
            <person name="Jeffery I.B."/>
            <person name="Cooney J.C."/>
            <person name="Kagawa T.F."/>
            <person name="Liu W."/>
            <person name="Song Y."/>
            <person name="Salvetti E."/>
            <person name="Wrobel A."/>
            <person name="Rasinkangas P."/>
            <person name="Parkhill J."/>
            <person name="Rea M.C."/>
            <person name="O'Sullivan O."/>
            <person name="Ritari J."/>
            <person name="Douillard F.P."/>
            <person name="Paul Ross R."/>
            <person name="Yang R."/>
            <person name="Briner A.E."/>
            <person name="Felis G.E."/>
            <person name="de Vos W.M."/>
            <person name="Barrangou R."/>
            <person name="Klaenhammer T.R."/>
            <person name="Caufield P.W."/>
            <person name="Cui Y."/>
            <person name="Zhang H."/>
            <person name="O'Toole P.W."/>
        </authorList>
    </citation>
    <scope>NUCLEOTIDE SEQUENCE [LARGE SCALE GENOMIC DNA]</scope>
    <source>
        <strain evidence="4 5">DSM 20634</strain>
    </source>
</reference>
<dbReference type="EMBL" id="AYYY01000061">
    <property type="protein sequence ID" value="KRM60907.1"/>
    <property type="molecule type" value="Genomic_DNA"/>
</dbReference>
<dbReference type="STRING" id="1423813.FC26_GL000396"/>
<dbReference type="InterPro" id="IPR048389">
    <property type="entry name" value="YciQ-like_C"/>
</dbReference>
<comment type="caution">
    <text evidence="4">The sequence shown here is derived from an EMBL/GenBank/DDBJ whole genome shotgun (WGS) entry which is preliminary data.</text>
</comment>
<dbReference type="AlphaFoldDB" id="A0A0R2AA47"/>
<evidence type="ECO:0000313" key="5">
    <source>
        <dbReference type="Proteomes" id="UP000051733"/>
    </source>
</evidence>
<name>A0A0R2AA47_9LACO</name>
<dbReference type="Proteomes" id="UP000051733">
    <property type="component" value="Unassembled WGS sequence"/>
</dbReference>
<evidence type="ECO:0000256" key="1">
    <source>
        <dbReference type="SAM" id="Phobius"/>
    </source>
</evidence>
<keyword evidence="5" id="KW-1185">Reference proteome</keyword>
<evidence type="ECO:0000259" key="2">
    <source>
        <dbReference type="Pfam" id="PF09972"/>
    </source>
</evidence>
<keyword evidence="1" id="KW-1133">Transmembrane helix</keyword>
<feature type="transmembrane region" description="Helical" evidence="1">
    <location>
        <begin position="241"/>
        <end position="264"/>
    </location>
</feature>
<dbReference type="Pfam" id="PF20990">
    <property type="entry name" value="DUF2207_C"/>
    <property type="match status" value="1"/>
</dbReference>